<evidence type="ECO:0000313" key="1">
    <source>
        <dbReference type="EMBL" id="KAI5434653.1"/>
    </source>
</evidence>
<comment type="caution">
    <text evidence="1">The sequence shown here is derived from an EMBL/GenBank/DDBJ whole genome shotgun (WGS) entry which is preliminary data.</text>
</comment>
<proteinExistence type="predicted"/>
<keyword evidence="2" id="KW-1185">Reference proteome</keyword>
<organism evidence="1 2">
    <name type="scientific">Pisum sativum</name>
    <name type="common">Garden pea</name>
    <name type="synonym">Lathyrus oleraceus</name>
    <dbReference type="NCBI Taxonomy" id="3888"/>
    <lineage>
        <taxon>Eukaryota</taxon>
        <taxon>Viridiplantae</taxon>
        <taxon>Streptophyta</taxon>
        <taxon>Embryophyta</taxon>
        <taxon>Tracheophyta</taxon>
        <taxon>Spermatophyta</taxon>
        <taxon>Magnoliopsida</taxon>
        <taxon>eudicotyledons</taxon>
        <taxon>Gunneridae</taxon>
        <taxon>Pentapetalae</taxon>
        <taxon>rosids</taxon>
        <taxon>fabids</taxon>
        <taxon>Fabales</taxon>
        <taxon>Fabaceae</taxon>
        <taxon>Papilionoideae</taxon>
        <taxon>50 kb inversion clade</taxon>
        <taxon>NPAAA clade</taxon>
        <taxon>Hologalegina</taxon>
        <taxon>IRL clade</taxon>
        <taxon>Fabeae</taxon>
        <taxon>Lathyrus</taxon>
    </lineage>
</organism>
<reference evidence="1 2" key="1">
    <citation type="journal article" date="2022" name="Nat. Genet.">
        <title>Improved pea reference genome and pan-genome highlight genomic features and evolutionary characteristics.</title>
        <authorList>
            <person name="Yang T."/>
            <person name="Liu R."/>
            <person name="Luo Y."/>
            <person name="Hu S."/>
            <person name="Wang D."/>
            <person name="Wang C."/>
            <person name="Pandey M.K."/>
            <person name="Ge S."/>
            <person name="Xu Q."/>
            <person name="Li N."/>
            <person name="Li G."/>
            <person name="Huang Y."/>
            <person name="Saxena R.K."/>
            <person name="Ji Y."/>
            <person name="Li M."/>
            <person name="Yan X."/>
            <person name="He Y."/>
            <person name="Liu Y."/>
            <person name="Wang X."/>
            <person name="Xiang C."/>
            <person name="Varshney R.K."/>
            <person name="Ding H."/>
            <person name="Gao S."/>
            <person name="Zong X."/>
        </authorList>
    </citation>
    <scope>NUCLEOTIDE SEQUENCE [LARGE SCALE GENOMIC DNA]</scope>
    <source>
        <strain evidence="1 2">cv. Zhongwan 6</strain>
    </source>
</reference>
<gene>
    <name evidence="1" type="ORF">KIW84_021469</name>
</gene>
<dbReference type="Proteomes" id="UP001058974">
    <property type="component" value="Chromosome 2"/>
</dbReference>
<dbReference type="Gramene" id="Psat02G0146900-T1">
    <property type="protein sequence ID" value="KAI5434653.1"/>
    <property type="gene ID" value="KIW84_021469"/>
</dbReference>
<dbReference type="EMBL" id="JAMSHJ010000002">
    <property type="protein sequence ID" value="KAI5434653.1"/>
    <property type="molecule type" value="Genomic_DNA"/>
</dbReference>
<evidence type="ECO:0000313" key="2">
    <source>
        <dbReference type="Proteomes" id="UP001058974"/>
    </source>
</evidence>
<sequence length="146" mass="16477">MDGFGDFILNMELGDVSTAGNKFTCGRLEKVQEVKAKIKNHFELRFSESNHLRSMLEGVGFRQLSLEDKAFLEAPFALEEVKEVIWSGDKDKSSGLDDFNLGFFKVCWNFLKEYIARFANEFHDCGIVPKAITASFLSLVPKGDNP</sequence>
<accession>A0A9D4Y7Y0</accession>
<name>A0A9D4Y7Y0_PEA</name>
<protein>
    <submittedName>
        <fullName evidence="1">Uncharacterized protein</fullName>
    </submittedName>
</protein>
<dbReference type="AlphaFoldDB" id="A0A9D4Y7Y0"/>